<dbReference type="OrthoDB" id="237820at2"/>
<organism evidence="2 3">
    <name type="scientific">Zoogloea ramigera</name>
    <dbReference type="NCBI Taxonomy" id="350"/>
    <lineage>
        <taxon>Bacteria</taxon>
        <taxon>Pseudomonadati</taxon>
        <taxon>Pseudomonadota</taxon>
        <taxon>Betaproteobacteria</taxon>
        <taxon>Rhodocyclales</taxon>
        <taxon>Zoogloeaceae</taxon>
        <taxon>Zoogloea</taxon>
    </lineage>
</organism>
<evidence type="ECO:0000313" key="3">
    <source>
        <dbReference type="Proteomes" id="UP000318422"/>
    </source>
</evidence>
<keyword evidence="3" id="KW-1185">Reference proteome</keyword>
<sequence length="339" mass="36417">MLQVVNPTPLSAALVVLADPAGVECAYAAVKASFDLSSGVPRLAVRQAGFLAGDVHWGDPAATSLHAAADLTHLKPATDMLLLGRAVAVGGPVEAMDVSLRVGPVSRRLRVFGNRRWMREGDEWVISRPEPFERMPLVWELAFGGHVPAGAGGVPEIEARNPVGRGLVGADEGDIAGRPLPNIEDPEQLIARPADRPAPAGLAPIPPAWQPRRGWAGTYDAAWQARRAPYLPLDFDPRFFNVAPPGLVAPGYLAGGEEVEVTGCTAGCALCFRLPRPAIGLEWDFDGRAIAAAPRLDTVLIEPDQGRLQMVWRAELAVDKRLTRLRQVAVRWEPEGEHP</sequence>
<reference evidence="2 3" key="1">
    <citation type="submission" date="2019-06" db="EMBL/GenBank/DDBJ databases">
        <title>Whole genome shotgun sequence of Zoogloea ramigera NBRC 15342.</title>
        <authorList>
            <person name="Hosoyama A."/>
            <person name="Uohara A."/>
            <person name="Ohji S."/>
            <person name="Ichikawa N."/>
        </authorList>
    </citation>
    <scope>NUCLEOTIDE SEQUENCE [LARGE SCALE GENOMIC DNA]</scope>
    <source>
        <strain evidence="2 3">NBRC 15342</strain>
    </source>
</reference>
<protein>
    <recommendedName>
        <fullName evidence="1">DUF2169 domain-containing protein</fullName>
    </recommendedName>
</protein>
<dbReference type="RefSeq" id="WP_141354177.1">
    <property type="nucleotide sequence ID" value="NZ_BJNV01000067.1"/>
</dbReference>
<dbReference type="AlphaFoldDB" id="A0A4Y4CW14"/>
<proteinExistence type="predicted"/>
<dbReference type="InterPro" id="IPR018683">
    <property type="entry name" value="DUF2169"/>
</dbReference>
<dbReference type="Proteomes" id="UP000318422">
    <property type="component" value="Unassembled WGS sequence"/>
</dbReference>
<dbReference type="EMBL" id="BJNV01000067">
    <property type="protein sequence ID" value="GEC97145.1"/>
    <property type="molecule type" value="Genomic_DNA"/>
</dbReference>
<feature type="domain" description="DUF2169" evidence="1">
    <location>
        <begin position="22"/>
        <end position="313"/>
    </location>
</feature>
<dbReference type="Pfam" id="PF09937">
    <property type="entry name" value="DUF2169"/>
    <property type="match status" value="1"/>
</dbReference>
<evidence type="ECO:0000259" key="1">
    <source>
        <dbReference type="Pfam" id="PF09937"/>
    </source>
</evidence>
<accession>A0A4Y4CW14</accession>
<evidence type="ECO:0000313" key="2">
    <source>
        <dbReference type="EMBL" id="GEC97145.1"/>
    </source>
</evidence>
<name>A0A4Y4CW14_ZOORA</name>
<gene>
    <name evidence="2" type="ORF">ZRA01_32180</name>
</gene>
<comment type="caution">
    <text evidence="2">The sequence shown here is derived from an EMBL/GenBank/DDBJ whole genome shotgun (WGS) entry which is preliminary data.</text>
</comment>